<protein>
    <submittedName>
        <fullName evidence="1">Uncharacterized protein</fullName>
    </submittedName>
</protein>
<dbReference type="AlphaFoldDB" id="A0A8J3YIG7"/>
<organism evidence="1 2">
    <name type="scientific">Virgisporangium aliadipatigenens</name>
    <dbReference type="NCBI Taxonomy" id="741659"/>
    <lineage>
        <taxon>Bacteria</taxon>
        <taxon>Bacillati</taxon>
        <taxon>Actinomycetota</taxon>
        <taxon>Actinomycetes</taxon>
        <taxon>Micromonosporales</taxon>
        <taxon>Micromonosporaceae</taxon>
        <taxon>Virgisporangium</taxon>
    </lineage>
</organism>
<proteinExistence type="predicted"/>
<gene>
    <name evidence="1" type="ORF">Val02_15010</name>
</gene>
<dbReference type="EMBL" id="BOPF01000004">
    <property type="protein sequence ID" value="GIJ44615.1"/>
    <property type="molecule type" value="Genomic_DNA"/>
</dbReference>
<evidence type="ECO:0000313" key="2">
    <source>
        <dbReference type="Proteomes" id="UP000619260"/>
    </source>
</evidence>
<sequence>MVDVEAAIGYVVAHGDVVDRARLSYLRSGTEPSEQVLEKAEFGDLPDGGWPALASSAVPSVDATCYRLSELVDLGALNRPVAQAALRWLASRQSPEGAWQEDESLAAQAPQWAQPGDPEATVYLTVNAAFWLAVAAPPSRYYGDQADYAYAGNVRLAAEAFRASLGPHGEWPSYLAAGWLGCALLFYSGLYYESAQIQVILAERVPGMTPGDTASLAAALRRVGVADDDWVVQLARRRLTETQRPDGAWESDDGRAFDVHTTLTAIRAMS</sequence>
<comment type="caution">
    <text evidence="1">The sequence shown here is derived from an EMBL/GenBank/DDBJ whole genome shotgun (WGS) entry which is preliminary data.</text>
</comment>
<dbReference type="InterPro" id="IPR008930">
    <property type="entry name" value="Terpenoid_cyclase/PrenylTrfase"/>
</dbReference>
<name>A0A8J3YIG7_9ACTN</name>
<dbReference type="SUPFAM" id="SSF48239">
    <property type="entry name" value="Terpenoid cyclases/Protein prenyltransferases"/>
    <property type="match status" value="1"/>
</dbReference>
<dbReference type="RefSeq" id="WP_203898175.1">
    <property type="nucleotide sequence ID" value="NZ_BOPF01000004.1"/>
</dbReference>
<keyword evidence="2" id="KW-1185">Reference proteome</keyword>
<dbReference type="Proteomes" id="UP000619260">
    <property type="component" value="Unassembled WGS sequence"/>
</dbReference>
<accession>A0A8J3YIG7</accession>
<evidence type="ECO:0000313" key="1">
    <source>
        <dbReference type="EMBL" id="GIJ44615.1"/>
    </source>
</evidence>
<dbReference type="Gene3D" id="1.50.10.20">
    <property type="match status" value="1"/>
</dbReference>
<reference evidence="1" key="1">
    <citation type="submission" date="2021-01" db="EMBL/GenBank/DDBJ databases">
        <title>Whole genome shotgun sequence of Virgisporangium aliadipatigenens NBRC 105644.</title>
        <authorList>
            <person name="Komaki H."/>
            <person name="Tamura T."/>
        </authorList>
    </citation>
    <scope>NUCLEOTIDE SEQUENCE</scope>
    <source>
        <strain evidence="1">NBRC 105644</strain>
    </source>
</reference>